<dbReference type="GO" id="GO:0016989">
    <property type="term" value="F:sigma factor antagonist activity"/>
    <property type="evidence" value="ECO:0007669"/>
    <property type="project" value="TreeGrafter"/>
</dbReference>
<dbReference type="PIRSF" id="PIRSF018266">
    <property type="entry name" value="FecR"/>
    <property type="match status" value="1"/>
</dbReference>
<proteinExistence type="predicted"/>
<dbReference type="InterPro" id="IPR032623">
    <property type="entry name" value="FecR_N"/>
</dbReference>
<evidence type="ECO:0000259" key="1">
    <source>
        <dbReference type="Pfam" id="PF04773"/>
    </source>
</evidence>
<feature type="domain" description="FecR protein" evidence="1">
    <location>
        <begin position="130"/>
        <end position="224"/>
    </location>
</feature>
<dbReference type="PANTHER" id="PTHR30273">
    <property type="entry name" value="PERIPLASMIC SIGNAL SENSOR AND SIGMA FACTOR ACTIVATOR FECR-RELATED"/>
    <property type="match status" value="1"/>
</dbReference>
<dbReference type="Gene3D" id="2.60.120.1440">
    <property type="match status" value="1"/>
</dbReference>
<evidence type="ECO:0008006" key="4">
    <source>
        <dbReference type="Google" id="ProtNLM"/>
    </source>
</evidence>
<reference evidence="3" key="1">
    <citation type="submission" date="2019-12" db="EMBL/GenBank/DDBJ databases">
        <authorList>
            <person name="Cremers G."/>
        </authorList>
    </citation>
    <scope>NUCLEOTIDE SEQUENCE</scope>
    <source>
        <strain evidence="3">Vvax</strain>
    </source>
</reference>
<dbReference type="EMBL" id="LR743507">
    <property type="protein sequence ID" value="CAA2104201.1"/>
    <property type="molecule type" value="Genomic_DNA"/>
</dbReference>
<dbReference type="Pfam" id="PF16220">
    <property type="entry name" value="DUF4880"/>
    <property type="match status" value="1"/>
</dbReference>
<dbReference type="PANTHER" id="PTHR30273:SF2">
    <property type="entry name" value="PROTEIN FECR"/>
    <property type="match status" value="1"/>
</dbReference>
<accession>A0A679JEB1</accession>
<organism evidence="3">
    <name type="scientific">Variovorax paradoxus</name>
    <dbReference type="NCBI Taxonomy" id="34073"/>
    <lineage>
        <taxon>Bacteria</taxon>
        <taxon>Pseudomonadati</taxon>
        <taxon>Pseudomonadota</taxon>
        <taxon>Betaproteobacteria</taxon>
        <taxon>Burkholderiales</taxon>
        <taxon>Comamonadaceae</taxon>
        <taxon>Variovorax</taxon>
    </lineage>
</organism>
<gene>
    <name evidence="3" type="ORF">VVAX_02646</name>
</gene>
<name>A0A679JEB1_VARPD</name>
<protein>
    <recommendedName>
        <fullName evidence="4">DUF4880 domain-containing protein</fullName>
    </recommendedName>
</protein>
<evidence type="ECO:0000259" key="2">
    <source>
        <dbReference type="Pfam" id="PF16220"/>
    </source>
</evidence>
<sequence length="344" mass="37332">MPAADEFLRSVRPMQSDTAAVPAFEDLQQAAEWFAVLQAGAVSDADRSRWQSWLATGPRQRAAWQRVETISGEFTGLANLPARRVLEQRGAASANRRRSVLRALALVPVAGLAGWTVSRQVAWRGWVAAHRTGTGERREIVLADGSRLWLNTATALDVEFSATLRRIVLHRGEVLVTSGHDEASPARPLVVDVPQGRLTALGTRFAVRHEDDGAVRLAVFEGAVASQPSGGGDSLTLVAGQQARLFADHVEEPEPLAGYGDDWTRGVLVADGMRLGDFIAELARYRPGYLGCAPEVADMRIVGAYPLADTERILSALQSTLPVRVRRPMPWWTVVEAAHGAAKR</sequence>
<evidence type="ECO:0000313" key="3">
    <source>
        <dbReference type="EMBL" id="CAA2104201.1"/>
    </source>
</evidence>
<dbReference type="AlphaFoldDB" id="A0A679JEB1"/>
<dbReference type="InterPro" id="IPR006860">
    <property type="entry name" value="FecR"/>
</dbReference>
<dbReference type="Pfam" id="PF04773">
    <property type="entry name" value="FecR"/>
    <property type="match status" value="1"/>
</dbReference>
<feature type="domain" description="FecR N-terminal" evidence="2">
    <location>
        <begin position="28"/>
        <end position="69"/>
    </location>
</feature>
<dbReference type="InterPro" id="IPR012373">
    <property type="entry name" value="Ferrdict_sens_TM"/>
</dbReference>